<comment type="caution">
    <text evidence="2">The sequence shown here is derived from an EMBL/GenBank/DDBJ whole genome shotgun (WGS) entry which is preliminary data.</text>
</comment>
<protein>
    <submittedName>
        <fullName evidence="2">Uncharacterized protein</fullName>
    </submittedName>
</protein>
<accession>A0ABV4FWG2</accession>
<dbReference type="EMBL" id="JBGBZJ010000003">
    <property type="protein sequence ID" value="MEY9455223.1"/>
    <property type="molecule type" value="Genomic_DNA"/>
</dbReference>
<organism evidence="2 3">
    <name type="scientific">Bradyrhizobium ottawaense</name>
    <dbReference type="NCBI Taxonomy" id="931866"/>
    <lineage>
        <taxon>Bacteria</taxon>
        <taxon>Pseudomonadati</taxon>
        <taxon>Pseudomonadota</taxon>
        <taxon>Alphaproteobacteria</taxon>
        <taxon>Hyphomicrobiales</taxon>
        <taxon>Nitrobacteraceae</taxon>
        <taxon>Bradyrhizobium</taxon>
    </lineage>
</organism>
<evidence type="ECO:0000256" key="1">
    <source>
        <dbReference type="SAM" id="MobiDB-lite"/>
    </source>
</evidence>
<gene>
    <name evidence="2" type="ORF">ABIG07_004171</name>
</gene>
<feature type="region of interest" description="Disordered" evidence="1">
    <location>
        <begin position="156"/>
        <end position="209"/>
    </location>
</feature>
<keyword evidence="3" id="KW-1185">Reference proteome</keyword>
<proteinExistence type="predicted"/>
<dbReference type="Proteomes" id="UP001565369">
    <property type="component" value="Unassembled WGS sequence"/>
</dbReference>
<name>A0ABV4FWG2_9BRAD</name>
<reference evidence="2 3" key="1">
    <citation type="submission" date="2024-07" db="EMBL/GenBank/DDBJ databases">
        <title>Genomic Encyclopedia of Type Strains, Phase V (KMG-V): Genome sequencing to study the core and pangenomes of soil and plant-associated prokaryotes.</title>
        <authorList>
            <person name="Whitman W."/>
        </authorList>
    </citation>
    <scope>NUCLEOTIDE SEQUENCE [LARGE SCALE GENOMIC DNA]</scope>
    <source>
        <strain evidence="2 3">USDA 152</strain>
    </source>
</reference>
<sequence>MRGGDNRTGELFSYVDLEARVRRGPSAASDPDDRERGAVDAGARVCRALFADWAAVDPAGEAAAGVLLPQRSRPVWSITDEPGCASTFMSWTGEHRPGGVHFPGALVTSVRFGAQEYLATPTLRSARNSCNSDGSDRWTASGDQRCHAVCETAHDWKRPSKSQTHGAPRQGIAGQVREHALQRAVSGGESDQPTRRSSADILPERPALS</sequence>
<evidence type="ECO:0000313" key="3">
    <source>
        <dbReference type="Proteomes" id="UP001565369"/>
    </source>
</evidence>
<evidence type="ECO:0000313" key="2">
    <source>
        <dbReference type="EMBL" id="MEY9455223.1"/>
    </source>
</evidence>